<proteinExistence type="predicted"/>
<dbReference type="SUPFAM" id="SSF54909">
    <property type="entry name" value="Dimeric alpha+beta barrel"/>
    <property type="match status" value="2"/>
</dbReference>
<reference evidence="2 3" key="1">
    <citation type="submission" date="2023-08" db="EMBL/GenBank/DDBJ databases">
        <authorList>
            <person name="Sharma P."/>
            <person name="Verma V."/>
            <person name="Mohan M.K."/>
            <person name="Dubey A.K."/>
        </authorList>
    </citation>
    <scope>NUCLEOTIDE SEQUENCE [LARGE SCALE GENOMIC DNA]</scope>
    <source>
        <strain evidence="2 3">ADP4</strain>
    </source>
</reference>
<evidence type="ECO:0000313" key="3">
    <source>
        <dbReference type="Proteomes" id="UP001348265"/>
    </source>
</evidence>
<organism evidence="2 3">
    <name type="scientific">Streptomyces chrestomyceticus</name>
    <dbReference type="NCBI Taxonomy" id="68185"/>
    <lineage>
        <taxon>Bacteria</taxon>
        <taxon>Bacillati</taxon>
        <taxon>Actinomycetota</taxon>
        <taxon>Actinomycetes</taxon>
        <taxon>Kitasatosporales</taxon>
        <taxon>Streptomycetaceae</taxon>
        <taxon>Streptomyces</taxon>
    </lineage>
</organism>
<dbReference type="Proteomes" id="UP001348265">
    <property type="component" value="Unassembled WGS sequence"/>
</dbReference>
<gene>
    <name evidence="2" type="ORF">RB636_18100</name>
</gene>
<feature type="region of interest" description="Disordered" evidence="1">
    <location>
        <begin position="1"/>
        <end position="22"/>
    </location>
</feature>
<sequence length="224" mass="23832">MWNVPGGEGREPSPAAPGAERGRQVASVLGFVLGDERGAEEFEGELARQVQDWNLLKGIGSQVVLRSLDRPGAYLHLAFWQSPEHLFGVVRSDAACARLDRFGKLAAVEPGQAVTVGLLGGGPALAGAAHALLVRVTPAGPAAAFEAQFGALAGPFLYDPGCGGCLLLRYTVEPRAYLGLIWWHGATAYDTATRGDRFLECERRLRHLASGLAFERVRTVGGRS</sequence>
<keyword evidence="3" id="KW-1185">Reference proteome</keyword>
<dbReference type="InterPro" id="IPR011008">
    <property type="entry name" value="Dimeric_a/b-barrel"/>
</dbReference>
<evidence type="ECO:0008006" key="4">
    <source>
        <dbReference type="Google" id="ProtNLM"/>
    </source>
</evidence>
<evidence type="ECO:0000313" key="2">
    <source>
        <dbReference type="EMBL" id="MEF3115084.1"/>
    </source>
</evidence>
<dbReference type="RefSeq" id="WP_331787358.1">
    <property type="nucleotide sequence ID" value="NZ_JAVFKM010000008.1"/>
</dbReference>
<dbReference type="EMBL" id="JAVFKM010000008">
    <property type="protein sequence ID" value="MEF3115084.1"/>
    <property type="molecule type" value="Genomic_DNA"/>
</dbReference>
<protein>
    <recommendedName>
        <fullName evidence="4">ABM domain-containing protein</fullName>
    </recommendedName>
</protein>
<comment type="caution">
    <text evidence="2">The sequence shown here is derived from an EMBL/GenBank/DDBJ whole genome shotgun (WGS) entry which is preliminary data.</text>
</comment>
<accession>A0ABU7WVE2</accession>
<evidence type="ECO:0000256" key="1">
    <source>
        <dbReference type="SAM" id="MobiDB-lite"/>
    </source>
</evidence>
<name>A0ABU7WVE2_9ACTN</name>
<dbReference type="Gene3D" id="3.30.70.100">
    <property type="match status" value="2"/>
</dbReference>